<evidence type="ECO:0000313" key="2">
    <source>
        <dbReference type="Proteomes" id="UP000442695"/>
    </source>
</evidence>
<gene>
    <name evidence="1" type="ORF">GN299_15325</name>
</gene>
<dbReference type="AlphaFoldDB" id="A0A7V8EFS0"/>
<reference evidence="1 2" key="1">
    <citation type="submission" date="2019-12" db="EMBL/GenBank/DDBJ databases">
        <authorList>
            <person name="Woiski C."/>
        </authorList>
    </citation>
    <scope>NUCLEOTIDE SEQUENCE [LARGE SCALE GENOMIC DNA]</scope>
    <source>
        <strain evidence="1 2">BOE100</strain>
    </source>
</reference>
<organism evidence="1 2">
    <name type="scientific">Pseudomonas putida</name>
    <name type="common">Arthrobacter siderocapsulatus</name>
    <dbReference type="NCBI Taxonomy" id="303"/>
    <lineage>
        <taxon>Bacteria</taxon>
        <taxon>Pseudomonadati</taxon>
        <taxon>Pseudomonadota</taxon>
        <taxon>Gammaproteobacteria</taxon>
        <taxon>Pseudomonadales</taxon>
        <taxon>Pseudomonadaceae</taxon>
        <taxon>Pseudomonas</taxon>
    </lineage>
</organism>
<protein>
    <submittedName>
        <fullName evidence="1">Uncharacterized protein</fullName>
    </submittedName>
</protein>
<sequence>MCDEDSSFTERARAWLKADEPTQEQIQNAYSKMLAKLEKNPELANPDTDSCLELLVSAYRGVGGSEDELLATVEAAKLNQPQHQSVDVGARLDLGNLYEVGDGPAVQLTPEQKRDAFSKLKAEFGGMRASTDSGSDSSTSVF</sequence>
<dbReference type="RefSeq" id="WP_156859165.1">
    <property type="nucleotide sequence ID" value="NZ_WOWR01000018.1"/>
</dbReference>
<comment type="caution">
    <text evidence="1">The sequence shown here is derived from an EMBL/GenBank/DDBJ whole genome shotgun (WGS) entry which is preliminary data.</text>
</comment>
<name>A0A7V8EFS0_PSEPU</name>
<accession>A0A7V8EFS0</accession>
<proteinExistence type="predicted"/>
<dbReference type="Proteomes" id="UP000442695">
    <property type="component" value="Unassembled WGS sequence"/>
</dbReference>
<evidence type="ECO:0000313" key="1">
    <source>
        <dbReference type="EMBL" id="KAF0254038.1"/>
    </source>
</evidence>
<dbReference type="EMBL" id="WOWR01000018">
    <property type="protein sequence ID" value="KAF0254038.1"/>
    <property type="molecule type" value="Genomic_DNA"/>
</dbReference>